<feature type="transmembrane region" description="Helical" evidence="6">
    <location>
        <begin position="351"/>
        <end position="372"/>
    </location>
</feature>
<dbReference type="RefSeq" id="WP_189125635.1">
    <property type="nucleotide sequence ID" value="NZ_BMNH01000011.1"/>
</dbReference>
<dbReference type="AlphaFoldDB" id="A0A917Z1D2"/>
<feature type="transmembrane region" description="Helical" evidence="6">
    <location>
        <begin position="64"/>
        <end position="85"/>
    </location>
</feature>
<reference evidence="8" key="1">
    <citation type="journal article" date="2014" name="Int. J. Syst. Evol. Microbiol.">
        <title>Complete genome sequence of Corynebacterium casei LMG S-19264T (=DSM 44701T), isolated from a smear-ripened cheese.</title>
        <authorList>
            <consortium name="US DOE Joint Genome Institute (JGI-PGF)"/>
            <person name="Walter F."/>
            <person name="Albersmeier A."/>
            <person name="Kalinowski J."/>
            <person name="Ruckert C."/>
        </authorList>
    </citation>
    <scope>NUCLEOTIDE SEQUENCE</scope>
    <source>
        <strain evidence="8">CGMCC 4.7368</strain>
    </source>
</reference>
<feature type="transmembrane region" description="Helical" evidence="6">
    <location>
        <begin position="122"/>
        <end position="145"/>
    </location>
</feature>
<dbReference type="Gene3D" id="1.20.1250.20">
    <property type="entry name" value="MFS general substrate transporter like domains"/>
    <property type="match status" value="2"/>
</dbReference>
<dbReference type="GO" id="GO:0022857">
    <property type="term" value="F:transmembrane transporter activity"/>
    <property type="evidence" value="ECO:0007669"/>
    <property type="project" value="InterPro"/>
</dbReference>
<feature type="transmembrane region" description="Helical" evidence="6">
    <location>
        <begin position="228"/>
        <end position="250"/>
    </location>
</feature>
<gene>
    <name evidence="8" type="ORF">GCM10012289_39990</name>
</gene>
<evidence type="ECO:0000256" key="3">
    <source>
        <dbReference type="ARBA" id="ARBA00022989"/>
    </source>
</evidence>
<feature type="transmembrane region" description="Helical" evidence="6">
    <location>
        <begin position="97"/>
        <end position="116"/>
    </location>
</feature>
<organism evidence="8 9">
    <name type="scientific">Nonomuraea cavernae</name>
    <dbReference type="NCBI Taxonomy" id="2045107"/>
    <lineage>
        <taxon>Bacteria</taxon>
        <taxon>Bacillati</taxon>
        <taxon>Actinomycetota</taxon>
        <taxon>Actinomycetes</taxon>
        <taxon>Streptosporangiales</taxon>
        <taxon>Streptosporangiaceae</taxon>
        <taxon>Nonomuraea</taxon>
    </lineage>
</organism>
<feature type="region of interest" description="Disordered" evidence="5">
    <location>
        <begin position="1"/>
        <end position="23"/>
    </location>
</feature>
<keyword evidence="9" id="KW-1185">Reference proteome</keyword>
<reference evidence="8" key="2">
    <citation type="submission" date="2020-09" db="EMBL/GenBank/DDBJ databases">
        <authorList>
            <person name="Sun Q."/>
            <person name="Zhou Y."/>
        </authorList>
    </citation>
    <scope>NUCLEOTIDE SEQUENCE</scope>
    <source>
        <strain evidence="8">CGMCC 4.7368</strain>
    </source>
</reference>
<dbReference type="InterPro" id="IPR052952">
    <property type="entry name" value="MFS-Transporter"/>
</dbReference>
<dbReference type="InterPro" id="IPR011701">
    <property type="entry name" value="MFS"/>
</dbReference>
<evidence type="ECO:0000256" key="5">
    <source>
        <dbReference type="SAM" id="MobiDB-lite"/>
    </source>
</evidence>
<dbReference type="PROSITE" id="PS50850">
    <property type="entry name" value="MFS"/>
    <property type="match status" value="1"/>
</dbReference>
<dbReference type="Proteomes" id="UP000646523">
    <property type="component" value="Unassembled WGS sequence"/>
</dbReference>
<accession>A0A917Z1D2</accession>
<evidence type="ECO:0000259" key="7">
    <source>
        <dbReference type="PROSITE" id="PS50850"/>
    </source>
</evidence>
<feature type="domain" description="Major facilitator superfamily (MFS) profile" evidence="7">
    <location>
        <begin position="31"/>
        <end position="403"/>
    </location>
</feature>
<dbReference type="EMBL" id="BMNH01000011">
    <property type="protein sequence ID" value="GGO72289.1"/>
    <property type="molecule type" value="Genomic_DNA"/>
</dbReference>
<evidence type="ECO:0000256" key="1">
    <source>
        <dbReference type="ARBA" id="ARBA00004651"/>
    </source>
</evidence>
<dbReference type="PANTHER" id="PTHR23527">
    <property type="entry name" value="BLL3282 PROTEIN"/>
    <property type="match status" value="1"/>
</dbReference>
<evidence type="ECO:0000256" key="4">
    <source>
        <dbReference type="ARBA" id="ARBA00023136"/>
    </source>
</evidence>
<feature type="transmembrane region" description="Helical" evidence="6">
    <location>
        <begin position="184"/>
        <end position="201"/>
    </location>
</feature>
<evidence type="ECO:0000256" key="2">
    <source>
        <dbReference type="ARBA" id="ARBA00022692"/>
    </source>
</evidence>
<feature type="transmembrane region" description="Helical" evidence="6">
    <location>
        <begin position="34"/>
        <end position="58"/>
    </location>
</feature>
<feature type="transmembrane region" description="Helical" evidence="6">
    <location>
        <begin position="262"/>
        <end position="281"/>
    </location>
</feature>
<name>A0A917Z1D2_9ACTN</name>
<dbReference type="SUPFAM" id="SSF103473">
    <property type="entry name" value="MFS general substrate transporter"/>
    <property type="match status" value="1"/>
</dbReference>
<dbReference type="PANTHER" id="PTHR23527:SF1">
    <property type="entry name" value="BLL3282 PROTEIN"/>
    <property type="match status" value="1"/>
</dbReference>
<dbReference type="InterPro" id="IPR020846">
    <property type="entry name" value="MFS_dom"/>
</dbReference>
<feature type="compositionally biased region" description="Low complexity" evidence="5">
    <location>
        <begin position="10"/>
        <end position="20"/>
    </location>
</feature>
<sequence>MVTGAGGGAVEPPAIPSASEEPGEAGSARRAVTLAVLLGMTYMYPAYLAGTLGVAIRLDLGLDSAALGLTISLFYAVSAVAMSFGGRIADRMGPRRALRLAAAMTGASLVGVAVFGGSWAGLLVSLAVGGVGSAVGGPIGALLIVRNVGLARRPMAFGVERASLPASTLLASLALPLLATIMHWRLVFLVGTVAVVVLMTLRVPDASPPARAGGVPEPRVPLTPLRPLLMITGAFFLCSAAANALSGFFVDYGVTVGLSQSAAGTALAAGSAVIIAVRLGLGLGRRRRHGRLTVAALMAVGACGFLLLASGDRMLGLLGMLIAGGAGWGWTGVIALVIAEAYPAGPGAASGLMQAGGSAGGIVGPLAVGAAAQYSSYSLGWALAALFVALASVLVLLNRAAWKEIR</sequence>
<feature type="transmembrane region" description="Helical" evidence="6">
    <location>
        <begin position="293"/>
        <end position="311"/>
    </location>
</feature>
<feature type="transmembrane region" description="Helical" evidence="6">
    <location>
        <begin position="378"/>
        <end position="397"/>
    </location>
</feature>
<keyword evidence="4 6" id="KW-0472">Membrane</keyword>
<keyword evidence="3 6" id="KW-1133">Transmembrane helix</keyword>
<comment type="subcellular location">
    <subcellularLocation>
        <location evidence="1">Cell membrane</location>
        <topology evidence="1">Multi-pass membrane protein</topology>
    </subcellularLocation>
</comment>
<dbReference type="Pfam" id="PF07690">
    <property type="entry name" value="MFS_1"/>
    <property type="match status" value="1"/>
</dbReference>
<proteinExistence type="predicted"/>
<dbReference type="InterPro" id="IPR036259">
    <property type="entry name" value="MFS_trans_sf"/>
</dbReference>
<dbReference type="GO" id="GO:0005886">
    <property type="term" value="C:plasma membrane"/>
    <property type="evidence" value="ECO:0007669"/>
    <property type="project" value="UniProtKB-SubCell"/>
</dbReference>
<feature type="transmembrane region" description="Helical" evidence="6">
    <location>
        <begin position="157"/>
        <end position="178"/>
    </location>
</feature>
<evidence type="ECO:0000256" key="6">
    <source>
        <dbReference type="SAM" id="Phobius"/>
    </source>
</evidence>
<feature type="transmembrane region" description="Helical" evidence="6">
    <location>
        <begin position="317"/>
        <end position="339"/>
    </location>
</feature>
<comment type="caution">
    <text evidence="8">The sequence shown here is derived from an EMBL/GenBank/DDBJ whole genome shotgun (WGS) entry which is preliminary data.</text>
</comment>
<evidence type="ECO:0000313" key="9">
    <source>
        <dbReference type="Proteomes" id="UP000646523"/>
    </source>
</evidence>
<evidence type="ECO:0000313" key="8">
    <source>
        <dbReference type="EMBL" id="GGO72289.1"/>
    </source>
</evidence>
<keyword evidence="2 6" id="KW-0812">Transmembrane</keyword>
<protein>
    <recommendedName>
        <fullName evidence="7">Major facilitator superfamily (MFS) profile domain-containing protein</fullName>
    </recommendedName>
</protein>